<sequence>MRCPESCRQRRRGVLPGGEPWSGKYGVGGDVRGGARVPRAAKGEIKPWSARTKACRLAATLFELLHETLGLKPEPRRDGLCERTCSPESLLPGMPVARVDYEHQQAF</sequence>
<protein>
    <submittedName>
        <fullName evidence="2">Uncharacterized protein</fullName>
    </submittedName>
</protein>
<evidence type="ECO:0000256" key="1">
    <source>
        <dbReference type="SAM" id="MobiDB-lite"/>
    </source>
</evidence>
<dbReference type="EMBL" id="JAPFFM010000003">
    <property type="protein sequence ID" value="KAJ6769103.1"/>
    <property type="molecule type" value="Genomic_DNA"/>
</dbReference>
<accession>A0A9Q0WND2</accession>
<gene>
    <name evidence="2" type="ORF">OIU74_022713</name>
</gene>
<name>A0A9Q0WND2_9ROSI</name>
<dbReference type="Proteomes" id="UP001151752">
    <property type="component" value="Chromosome 8"/>
</dbReference>
<comment type="caution">
    <text evidence="2">The sequence shown here is derived from an EMBL/GenBank/DDBJ whole genome shotgun (WGS) entry which is preliminary data.</text>
</comment>
<evidence type="ECO:0000313" key="3">
    <source>
        <dbReference type="Proteomes" id="UP001151752"/>
    </source>
</evidence>
<organism evidence="2 3">
    <name type="scientific">Salix koriyanagi</name>
    <dbReference type="NCBI Taxonomy" id="2511006"/>
    <lineage>
        <taxon>Eukaryota</taxon>
        <taxon>Viridiplantae</taxon>
        <taxon>Streptophyta</taxon>
        <taxon>Embryophyta</taxon>
        <taxon>Tracheophyta</taxon>
        <taxon>Spermatophyta</taxon>
        <taxon>Magnoliopsida</taxon>
        <taxon>eudicotyledons</taxon>
        <taxon>Gunneridae</taxon>
        <taxon>Pentapetalae</taxon>
        <taxon>rosids</taxon>
        <taxon>fabids</taxon>
        <taxon>Malpighiales</taxon>
        <taxon>Salicaceae</taxon>
        <taxon>Saliceae</taxon>
        <taxon>Salix</taxon>
    </lineage>
</organism>
<reference evidence="2" key="1">
    <citation type="submission" date="2022-11" db="EMBL/GenBank/DDBJ databases">
        <authorList>
            <person name="Hyden B.L."/>
            <person name="Feng K."/>
            <person name="Yates T."/>
            <person name="Jawdy S."/>
            <person name="Smart L.B."/>
            <person name="Muchero W."/>
        </authorList>
    </citation>
    <scope>NUCLEOTIDE SEQUENCE</scope>
    <source>
        <tissue evidence="2">Shoot tip</tissue>
    </source>
</reference>
<keyword evidence="3" id="KW-1185">Reference proteome</keyword>
<dbReference type="AlphaFoldDB" id="A0A9Q0WND2"/>
<reference evidence="2" key="2">
    <citation type="journal article" date="2023" name="Int. J. Mol. Sci.">
        <title>De Novo Assembly and Annotation of 11 Diverse Shrub Willow (Salix) Genomes Reveals Novel Gene Organization in Sex-Linked Regions.</title>
        <authorList>
            <person name="Hyden B."/>
            <person name="Feng K."/>
            <person name="Yates T.B."/>
            <person name="Jawdy S."/>
            <person name="Cereghino C."/>
            <person name="Smart L.B."/>
            <person name="Muchero W."/>
        </authorList>
    </citation>
    <scope>NUCLEOTIDE SEQUENCE</scope>
    <source>
        <tissue evidence="2">Shoot tip</tissue>
    </source>
</reference>
<proteinExistence type="predicted"/>
<evidence type="ECO:0000313" key="2">
    <source>
        <dbReference type="EMBL" id="KAJ6769103.1"/>
    </source>
</evidence>
<feature type="region of interest" description="Disordered" evidence="1">
    <location>
        <begin position="1"/>
        <end position="26"/>
    </location>
</feature>